<dbReference type="FunCoup" id="A0A5N4ATB8">
    <property type="interactions" value="1290"/>
</dbReference>
<dbReference type="OrthoDB" id="415358at2759"/>
<dbReference type="EMBL" id="VVIM01000004">
    <property type="protein sequence ID" value="KAB0800478.1"/>
    <property type="molecule type" value="Genomic_DNA"/>
</dbReference>
<dbReference type="PANTHER" id="PTHR12461">
    <property type="entry name" value="HYPOXIA-INDUCIBLE FACTOR 1 ALPHA INHIBITOR-RELATED"/>
    <property type="match status" value="1"/>
</dbReference>
<comment type="caution">
    <text evidence="2">The sequence shown here is derived from an EMBL/GenBank/DDBJ whole genome shotgun (WGS) entry which is preliminary data.</text>
</comment>
<sequence length="347" mass="40958">MCYYEKTLKNCLNVLQEETKELLHFHTKVPCVDIEANNPQWSWSIYRKYVAKNMPVVIKNACRDWRARKLWNIDYFLQKIPDKDVTVAITPNGYADGVIAENNTDFFAMPEERTMRMSEFLSNMTAPKKNFVCYIQKQNSNLLEDFKELINDVDIELKWAKDIFAKSLDAVNFWMGDERAVTSMHKDPYENIYCVISGYKDFILIPPTDLPHVPYKYYPVGTFKNVSTDHYEIEPKLRNGGGDCDHFIPKPQIRGCQEIETKLENSKYEMLNWVSIDPSRPDTDLYPQFRNANVYKVRINEGDCLYLPSLWFHHVQQSHGCIAVNYWYDMDFDLKYCYYKMLECLST</sequence>
<organism evidence="2 3">
    <name type="scientific">Photinus pyralis</name>
    <name type="common">Common eastern firefly</name>
    <name type="synonym">Lampyris pyralis</name>
    <dbReference type="NCBI Taxonomy" id="7054"/>
    <lineage>
        <taxon>Eukaryota</taxon>
        <taxon>Metazoa</taxon>
        <taxon>Ecdysozoa</taxon>
        <taxon>Arthropoda</taxon>
        <taxon>Hexapoda</taxon>
        <taxon>Insecta</taxon>
        <taxon>Pterygota</taxon>
        <taxon>Neoptera</taxon>
        <taxon>Endopterygota</taxon>
        <taxon>Coleoptera</taxon>
        <taxon>Polyphaga</taxon>
        <taxon>Elateriformia</taxon>
        <taxon>Elateroidea</taxon>
        <taxon>Lampyridae</taxon>
        <taxon>Lampyrinae</taxon>
        <taxon>Photinus</taxon>
    </lineage>
</organism>
<dbReference type="Proteomes" id="UP000327044">
    <property type="component" value="Unassembled WGS sequence"/>
</dbReference>
<dbReference type="InParanoid" id="A0A5N4ATB8"/>
<dbReference type="InterPro" id="IPR003347">
    <property type="entry name" value="JmjC_dom"/>
</dbReference>
<dbReference type="SMART" id="SM00558">
    <property type="entry name" value="JmjC"/>
    <property type="match status" value="1"/>
</dbReference>
<dbReference type="InterPro" id="IPR014710">
    <property type="entry name" value="RmlC-like_jellyroll"/>
</dbReference>
<dbReference type="InterPro" id="IPR041667">
    <property type="entry name" value="Cupin_8"/>
</dbReference>
<name>A0A5N4ATB8_PHOPY</name>
<dbReference type="PANTHER" id="PTHR12461:SF99">
    <property type="entry name" value="BIFUNCTIONAL PEPTIDASE AND (3S)-LYSYL HYDROXYLASE JMJD7"/>
    <property type="match status" value="1"/>
</dbReference>
<accession>A0A5N4ATB8</accession>
<feature type="domain" description="JmjC" evidence="1">
    <location>
        <begin position="124"/>
        <end position="343"/>
    </location>
</feature>
<dbReference type="AlphaFoldDB" id="A0A5N4ATB8"/>
<keyword evidence="3" id="KW-1185">Reference proteome</keyword>
<dbReference type="SUPFAM" id="SSF51197">
    <property type="entry name" value="Clavaminate synthase-like"/>
    <property type="match status" value="1"/>
</dbReference>
<dbReference type="Pfam" id="PF13621">
    <property type="entry name" value="Cupin_8"/>
    <property type="match status" value="1"/>
</dbReference>
<evidence type="ECO:0000313" key="3">
    <source>
        <dbReference type="Proteomes" id="UP000327044"/>
    </source>
</evidence>
<reference evidence="2 3" key="1">
    <citation type="journal article" date="2018" name="Elife">
        <title>Firefly genomes illuminate parallel origins of bioluminescence in beetles.</title>
        <authorList>
            <person name="Fallon T.R."/>
            <person name="Lower S.E."/>
            <person name="Chang C.H."/>
            <person name="Bessho-Uehara M."/>
            <person name="Martin G.J."/>
            <person name="Bewick A.J."/>
            <person name="Behringer M."/>
            <person name="Debat H.J."/>
            <person name="Wong I."/>
            <person name="Day J.C."/>
            <person name="Suvorov A."/>
            <person name="Silva C.J."/>
            <person name="Stanger-Hall K.F."/>
            <person name="Hall D.W."/>
            <person name="Schmitz R.J."/>
            <person name="Nelson D.R."/>
            <person name="Lewis S.M."/>
            <person name="Shigenobu S."/>
            <person name="Bybee S.M."/>
            <person name="Larracuente A.M."/>
            <person name="Oba Y."/>
            <person name="Weng J.K."/>
        </authorList>
    </citation>
    <scope>NUCLEOTIDE SEQUENCE [LARGE SCALE GENOMIC DNA]</scope>
    <source>
        <strain evidence="2">1611_PpyrPB1</strain>
        <tissue evidence="2">Whole body</tissue>
    </source>
</reference>
<dbReference type="Gene3D" id="2.60.120.10">
    <property type="entry name" value="Jelly Rolls"/>
    <property type="match status" value="1"/>
</dbReference>
<evidence type="ECO:0000259" key="1">
    <source>
        <dbReference type="PROSITE" id="PS51184"/>
    </source>
</evidence>
<proteinExistence type="predicted"/>
<dbReference type="PROSITE" id="PS51184">
    <property type="entry name" value="JMJC"/>
    <property type="match status" value="1"/>
</dbReference>
<evidence type="ECO:0000313" key="2">
    <source>
        <dbReference type="EMBL" id="KAB0800478.1"/>
    </source>
</evidence>
<protein>
    <recommendedName>
        <fullName evidence="1">JmjC domain-containing protein</fullName>
    </recommendedName>
</protein>
<gene>
    <name evidence="2" type="ORF">PPYR_06218</name>
</gene>